<dbReference type="PROSITE" id="PS52016">
    <property type="entry name" value="TONB_DEPENDENT_REC_3"/>
    <property type="match status" value="1"/>
</dbReference>
<dbReference type="Pfam" id="PF07715">
    <property type="entry name" value="Plug"/>
    <property type="match status" value="1"/>
</dbReference>
<keyword evidence="3 10" id="KW-1134">Transmembrane beta strand</keyword>
<dbReference type="InterPro" id="IPR037066">
    <property type="entry name" value="Plug_dom_sf"/>
</dbReference>
<evidence type="ECO:0000256" key="9">
    <source>
        <dbReference type="ARBA" id="ARBA00023237"/>
    </source>
</evidence>
<protein>
    <submittedName>
        <fullName evidence="16">SusC/RagA family TonB-linked outer membrane protein</fullName>
    </submittedName>
</protein>
<organism evidence="16 17">
    <name type="scientific">Roseisolibacter agri</name>
    <dbReference type="NCBI Taxonomy" id="2014610"/>
    <lineage>
        <taxon>Bacteria</taxon>
        <taxon>Pseudomonadati</taxon>
        <taxon>Gemmatimonadota</taxon>
        <taxon>Gemmatimonadia</taxon>
        <taxon>Gemmatimonadales</taxon>
        <taxon>Gemmatimonadaceae</taxon>
        <taxon>Roseisolibacter</taxon>
    </lineage>
</organism>
<dbReference type="RefSeq" id="WP_284352453.1">
    <property type="nucleotide sequence ID" value="NZ_BRXS01000007.1"/>
</dbReference>
<dbReference type="InterPro" id="IPR012910">
    <property type="entry name" value="Plug_dom"/>
</dbReference>
<keyword evidence="6 11" id="KW-0798">TonB box</keyword>
<dbReference type="EMBL" id="BRXS01000007">
    <property type="protein sequence ID" value="GLC28027.1"/>
    <property type="molecule type" value="Genomic_DNA"/>
</dbReference>
<feature type="signal peptide" evidence="13">
    <location>
        <begin position="1"/>
        <end position="20"/>
    </location>
</feature>
<evidence type="ECO:0000313" key="17">
    <source>
        <dbReference type="Proteomes" id="UP001161325"/>
    </source>
</evidence>
<dbReference type="Gene3D" id="2.60.40.1120">
    <property type="entry name" value="Carboxypeptidase-like, regulatory domain"/>
    <property type="match status" value="1"/>
</dbReference>
<evidence type="ECO:0000256" key="8">
    <source>
        <dbReference type="ARBA" id="ARBA00023170"/>
    </source>
</evidence>
<keyword evidence="2 10" id="KW-0813">Transport</keyword>
<evidence type="ECO:0000256" key="10">
    <source>
        <dbReference type="PROSITE-ProRule" id="PRU01360"/>
    </source>
</evidence>
<dbReference type="SUPFAM" id="SSF49464">
    <property type="entry name" value="Carboxypeptidase regulatory domain-like"/>
    <property type="match status" value="1"/>
</dbReference>
<keyword evidence="17" id="KW-1185">Reference proteome</keyword>
<dbReference type="PANTHER" id="PTHR30069:SF29">
    <property type="entry name" value="HEMOGLOBIN AND HEMOGLOBIN-HAPTOGLOBIN-BINDING PROTEIN 1-RELATED"/>
    <property type="match status" value="1"/>
</dbReference>
<gene>
    <name evidence="16" type="ORF">rosag_45400</name>
</gene>
<evidence type="ECO:0000259" key="15">
    <source>
        <dbReference type="Pfam" id="PF07715"/>
    </source>
</evidence>
<evidence type="ECO:0000259" key="14">
    <source>
        <dbReference type="Pfam" id="PF00593"/>
    </source>
</evidence>
<keyword evidence="8" id="KW-0675">Receptor</keyword>
<feature type="region of interest" description="Disordered" evidence="12">
    <location>
        <begin position="509"/>
        <end position="532"/>
    </location>
</feature>
<proteinExistence type="inferred from homology"/>
<dbReference type="AlphaFoldDB" id="A0AA37QB22"/>
<evidence type="ECO:0000256" key="11">
    <source>
        <dbReference type="RuleBase" id="RU003357"/>
    </source>
</evidence>
<keyword evidence="4 10" id="KW-0812">Transmembrane</keyword>
<dbReference type="GO" id="GO:0015344">
    <property type="term" value="F:siderophore uptake transmembrane transporter activity"/>
    <property type="evidence" value="ECO:0007669"/>
    <property type="project" value="TreeGrafter"/>
</dbReference>
<sequence length="1108" mass="117576">MATTLAGAALALLPVRYAWAQQPAATQSAGIIEGRVTEASTGRPLEAVQIQVVGTMLGAATNATGAFRITGVPAREVQLRTRFIGFAPQTRAVTVASGQTARVTFELSTSALQLDQVVVTGTGGAVETKKLGNTIAVVQPPQNAPVTTVSEVLQGREPGLVGLPSSGMTGEGARIRIRGNASISQSNEPIILVDGIRINQAGGFGGNISRNGGSPSRLDDIDPSSIERVEVLKGAAAATLYGTEASNGVIQIFTKKGAAGRPVWQFGFEQSASRYPTDRLPTNAGFARTQGRADSLSVFYGRTIQPFEVIERRVLDEMIGTGLGQVYNGQVAGGTGTTRYFVSGRYAYEDGPISKTLQGFTLPTEDVARRAQATANVEFQPRSNLRISARSSYTGAFQETPSNGNDITGIISQGFLAKPENANCIRAVQLDPTKAATQGVRAPGECDGPGNPYGNGAFATIREGGQLRTRQDVQRFIGAFETQLQLPADLTLTAITGVDITGQRSTSQLPFGNAVDNQNSTAPNGRRTTDDLNDRQITVDAKARWKRQLRPQLGMTLDAGVQGFFSRTINGSVTAENFPGPGLEVVSAGTVTTYPESFLSTVNGGVFGQAQFELFDWIFPTIGGRYDYASAFGTEAPGVFYPKFSLSVVPSDRAWYRESFLARAVPTLRLRGAIGQSGRQPGAFDQFTTFGPIQVANPTSANGLIPVNLGNPELAPEVSTETELGFEAGLLKDRLGLSVTAWNRVVNDLLVPVQYAPSGGFLPTQLTNVGQMKARGLELALNATAMSRPNLQVDLFANGAYLWQKITDLGGAAPIKVSAGGVRYRNFIRQGYAPGAMFGGAIIKSCDLRPSGATYACLTGDQVPYDFNGDKVPDTRAQALTYLANVPRLGANAGVAALNPIQVDETPDPNNDPLDNYLGKPIPDWSGGFGGTVTLFKRWRVNTLFEYRAGNFTVTNLTGAFKNALGIALNSKGTATVDARLQNPATTAEQRLADALTWASDLKALSPYDGLNQNESGDFIRWRELGLTYTAPTALAGRLGATDLGITVGVRNLMLFTKYSGVDPEANQAGRGGNTGAGATVNQNFAEAVDVFGMPLQRRFTFAVRLGY</sequence>
<dbReference type="Gene3D" id="2.40.170.20">
    <property type="entry name" value="TonB-dependent receptor, beta-barrel domain"/>
    <property type="match status" value="1"/>
</dbReference>
<dbReference type="InterPro" id="IPR000531">
    <property type="entry name" value="Beta-barrel_TonB"/>
</dbReference>
<dbReference type="InterPro" id="IPR036942">
    <property type="entry name" value="Beta-barrel_TonB_sf"/>
</dbReference>
<dbReference type="SUPFAM" id="SSF56935">
    <property type="entry name" value="Porins"/>
    <property type="match status" value="1"/>
</dbReference>
<dbReference type="Pfam" id="PF00593">
    <property type="entry name" value="TonB_dep_Rec_b-barrel"/>
    <property type="match status" value="1"/>
</dbReference>
<evidence type="ECO:0000313" key="16">
    <source>
        <dbReference type="EMBL" id="GLC28027.1"/>
    </source>
</evidence>
<evidence type="ECO:0000256" key="3">
    <source>
        <dbReference type="ARBA" id="ARBA00022452"/>
    </source>
</evidence>
<dbReference type="PANTHER" id="PTHR30069">
    <property type="entry name" value="TONB-DEPENDENT OUTER MEMBRANE RECEPTOR"/>
    <property type="match status" value="1"/>
</dbReference>
<feature type="compositionally biased region" description="Polar residues" evidence="12">
    <location>
        <begin position="509"/>
        <end position="523"/>
    </location>
</feature>
<dbReference type="InterPro" id="IPR023996">
    <property type="entry name" value="TonB-dep_OMP_SusC/RagA"/>
</dbReference>
<evidence type="ECO:0000256" key="13">
    <source>
        <dbReference type="SAM" id="SignalP"/>
    </source>
</evidence>
<dbReference type="Pfam" id="PF13715">
    <property type="entry name" value="CarbopepD_reg_2"/>
    <property type="match status" value="1"/>
</dbReference>
<accession>A0AA37QB22</accession>
<evidence type="ECO:0000256" key="12">
    <source>
        <dbReference type="SAM" id="MobiDB-lite"/>
    </source>
</evidence>
<evidence type="ECO:0000256" key="1">
    <source>
        <dbReference type="ARBA" id="ARBA00004571"/>
    </source>
</evidence>
<evidence type="ECO:0000256" key="4">
    <source>
        <dbReference type="ARBA" id="ARBA00022692"/>
    </source>
</evidence>
<dbReference type="InterPro" id="IPR008969">
    <property type="entry name" value="CarboxyPept-like_regulatory"/>
</dbReference>
<reference evidence="16" key="1">
    <citation type="submission" date="2022-08" db="EMBL/GenBank/DDBJ databases">
        <title>Draft genome sequencing of Roseisolibacter agri AW1220.</title>
        <authorList>
            <person name="Tobiishi Y."/>
            <person name="Tonouchi A."/>
        </authorList>
    </citation>
    <scope>NUCLEOTIDE SEQUENCE</scope>
    <source>
        <strain evidence="16">AW1220</strain>
    </source>
</reference>
<dbReference type="GO" id="GO:0009279">
    <property type="term" value="C:cell outer membrane"/>
    <property type="evidence" value="ECO:0007669"/>
    <property type="project" value="UniProtKB-SubCell"/>
</dbReference>
<keyword evidence="5 13" id="KW-0732">Signal</keyword>
<feature type="domain" description="TonB-dependent receptor plug" evidence="15">
    <location>
        <begin position="142"/>
        <end position="249"/>
    </location>
</feature>
<comment type="similarity">
    <text evidence="10 11">Belongs to the TonB-dependent receptor family.</text>
</comment>
<dbReference type="Proteomes" id="UP001161325">
    <property type="component" value="Unassembled WGS sequence"/>
</dbReference>
<comment type="subcellular location">
    <subcellularLocation>
        <location evidence="1 10">Cell outer membrane</location>
        <topology evidence="1 10">Multi-pass membrane protein</topology>
    </subcellularLocation>
</comment>
<evidence type="ECO:0000256" key="2">
    <source>
        <dbReference type="ARBA" id="ARBA00022448"/>
    </source>
</evidence>
<dbReference type="GO" id="GO:0044718">
    <property type="term" value="P:siderophore transmembrane transport"/>
    <property type="evidence" value="ECO:0007669"/>
    <property type="project" value="TreeGrafter"/>
</dbReference>
<evidence type="ECO:0000256" key="5">
    <source>
        <dbReference type="ARBA" id="ARBA00022729"/>
    </source>
</evidence>
<dbReference type="InterPro" id="IPR039426">
    <property type="entry name" value="TonB-dep_rcpt-like"/>
</dbReference>
<feature type="chain" id="PRO_5041275083" evidence="13">
    <location>
        <begin position="21"/>
        <end position="1108"/>
    </location>
</feature>
<evidence type="ECO:0000256" key="6">
    <source>
        <dbReference type="ARBA" id="ARBA00023077"/>
    </source>
</evidence>
<dbReference type="NCBIfam" id="TIGR04056">
    <property type="entry name" value="OMP_RagA_SusC"/>
    <property type="match status" value="1"/>
</dbReference>
<name>A0AA37QB22_9BACT</name>
<evidence type="ECO:0000256" key="7">
    <source>
        <dbReference type="ARBA" id="ARBA00023136"/>
    </source>
</evidence>
<keyword evidence="7 10" id="KW-0472">Membrane</keyword>
<feature type="domain" description="TonB-dependent receptor-like beta-barrel" evidence="14">
    <location>
        <begin position="458"/>
        <end position="871"/>
    </location>
</feature>
<dbReference type="Gene3D" id="2.170.130.10">
    <property type="entry name" value="TonB-dependent receptor, plug domain"/>
    <property type="match status" value="1"/>
</dbReference>
<keyword evidence="9 10" id="KW-0998">Cell outer membrane</keyword>
<comment type="caution">
    <text evidence="16">The sequence shown here is derived from an EMBL/GenBank/DDBJ whole genome shotgun (WGS) entry which is preliminary data.</text>
</comment>